<feature type="region of interest" description="Disordered" evidence="14">
    <location>
        <begin position="1448"/>
        <end position="1479"/>
    </location>
</feature>
<dbReference type="Gene3D" id="2.60.40.10">
    <property type="entry name" value="Immunoglobulins"/>
    <property type="match status" value="1"/>
</dbReference>
<feature type="transmembrane region" description="Helical" evidence="15">
    <location>
        <begin position="985"/>
        <end position="1006"/>
    </location>
</feature>
<evidence type="ECO:0000256" key="13">
    <source>
        <dbReference type="ARBA" id="ARBA00023319"/>
    </source>
</evidence>
<dbReference type="InterPro" id="IPR058808">
    <property type="entry name" value="GAIN_ADGRA2/3"/>
</dbReference>
<dbReference type="InterPro" id="IPR036445">
    <property type="entry name" value="GPCR_2_extracell_dom_sf"/>
</dbReference>
<dbReference type="Gene3D" id="2.60.220.50">
    <property type="match status" value="1"/>
</dbReference>
<comment type="similarity">
    <text evidence="2">Belongs to the G-protein coupled receptor 2 family. Adhesion G-protein coupled receptor (ADGR) subfamily.</text>
</comment>
<dbReference type="PROSITE" id="PS50261">
    <property type="entry name" value="G_PROTEIN_RECEP_F2_4"/>
    <property type="match status" value="1"/>
</dbReference>
<evidence type="ECO:0000256" key="15">
    <source>
        <dbReference type="SAM" id="Phobius"/>
    </source>
</evidence>
<proteinExistence type="inferred from homology"/>
<keyword evidence="6" id="KW-0677">Repeat</keyword>
<dbReference type="Pfam" id="PF00002">
    <property type="entry name" value="7tm_2"/>
    <property type="match status" value="1"/>
</dbReference>
<keyword evidence="13" id="KW-0393">Immunoglobulin domain</keyword>
<evidence type="ECO:0000256" key="6">
    <source>
        <dbReference type="ARBA" id="ARBA00022737"/>
    </source>
</evidence>
<dbReference type="SMART" id="SM00082">
    <property type="entry name" value="LRRCT"/>
    <property type="match status" value="1"/>
</dbReference>
<dbReference type="PANTHER" id="PTHR45930:SF4">
    <property type="entry name" value="ADHESION G PROTEIN-COUPLED RECEPTOR A3"/>
    <property type="match status" value="1"/>
</dbReference>
<dbReference type="SUPFAM" id="SSF111418">
    <property type="entry name" value="Hormone receptor domain"/>
    <property type="match status" value="1"/>
</dbReference>
<dbReference type="PROSITE" id="PS50835">
    <property type="entry name" value="IG_LIKE"/>
    <property type="match status" value="1"/>
</dbReference>
<dbReference type="PANTHER" id="PTHR45930">
    <property type="entry name" value="G-PROTEIN COUPLED RECEPTOR 124-LIKE PROTEIN"/>
    <property type="match status" value="1"/>
</dbReference>
<dbReference type="SUPFAM" id="SSF48726">
    <property type="entry name" value="Immunoglobulin"/>
    <property type="match status" value="1"/>
</dbReference>
<name>A0AA39F4H7_MICHY</name>
<feature type="transmembrane region" description="Helical" evidence="15">
    <location>
        <begin position="900"/>
        <end position="920"/>
    </location>
</feature>
<sequence>MRSIFILCFLIEALNVALGHLCPAPCTCKLVGPQAERLRVKCNKEIEDIKEININLVSVELYHLDISRNNIYVIEAEIFKNLTNLRRLDISNNKITALGEGPFNGLENLERLDLSKNQISFIDPLAFRQLVNLKKLDLSANKLSTVAPTLFHDLLALERLKLNGNNLKTLSEGSFHGLKLLRQLDLSNNPWKCDCYIYWLSNWKNTSLFKLSPVPTCDSPPNFHGQSLIDLRLSEEFQCEWTSPVIEIRPVQNQLVFAGDSITLKCSAPSITDDRNAKLNWLWNPSPIINTTDLQTTFTDPQNILSNVKIENRYLSDSGIIDSSLNIFPVKEEHNGLWNCHLMSVHGNKSKAIGIIVISDNTKYCPLTITRNNKGTYAWPRTIIGWKVELPCEGIGLSSLSPIPLRASYQCNSTGNWTNLNTDACPFISPITKALEQYSKVNLSLTKGNLLETAKRFHNHTADPKKITDPIEIHFITKTVENYLNFLADETELGTMLIDIISSIMNLSKNMLKIAETNYNSCTRLIKAVEIITEMTPTIQVHKVNFILEEFHINHESYSGIVCTWRKNISPNDNIDKKHLYCATNNLIVRSNDRDYPIEASIKLPASLLWNLDSSTASYSIMISMYNNNNLFPVMNDDKKYDITSGVIGTKIFGDISPDIGEKISIILKLPQHFNVASLPRPVMWSSEFNESGNWTTNGCNETNYYGNFVSFSCYSLGYYGLLEDTTYSGRSEHIGAKFRYSNPAIYIGTFIIIICLVCTSVTYIICYTSIIMPKRAKHSVINTWIAITLLCFMYTVGIHQTEIFQICQNVGLVLHYLSLCCLLWMAVSASNMYKRLVKSDITAVPDDEIQEPPIQKPILGLYLVGWGIALIVCGISGAINLKEYASYSYCFLKSGPALAALFVPAVILTCYLIIFYLMVRCTIRSADVNGQLSEGTQATENMDLELLEPHESRVDQNSIHSTQTVSSEVEDIEHSQITQLKGHIVTLILYMMMWCSGAAATAQPFSPNIPHEETLFAIIYAITASSLGLFVLLFYGIARSDVRSQWTLMRCWLRRKKNRCCRTRSVSDANPSMPAQPLVQNVPPPISNSQATQVISDTNSINSSRPTSISRTCHTLKASDTACDTLPTASSKIPNVNLVVLHRQQYRSNNSVTTYTDAAPSACVEMFYNPHQSGVARKFFKKQRRHTKNNNLGPRKQGDGGVTSDGGSCISIPRPAPKIIEKIDSMETSMFGSSAKVNNTNIHVEKNPVNDTKNINILSDSGGSISEDRNIPVRYVIGEENLLRNANKKVNNDLPRSELRRVAAVQTNSATMSPIESDFELRTDEEKHLRNVSQQCSLEYSSELDSVNQMISERSDHDLPEIGETPETPEKIINSDFRCSSLNEINQEIQSSPQRNVERSSEHSSSLYCLSTDQFPPPPLRTSYRSSFNDITSTAASSKICEADSRASIDDLQSEESSDINSRFQHNSQRSLTDENSMTSEVTYTRDLPLFTGSLSNINRISVHSCHSNNDRPFQILDDLTLPNLTVDVNLIDHSTNLPYLDKEFNSLTDLTSIDVTLGATRHLDMNASIGVDYEDTNYSNSEPYADDAALDDEVLLDSNSMKKETSV</sequence>
<dbReference type="InterPro" id="IPR001611">
    <property type="entry name" value="Leu-rich_rpt"/>
</dbReference>
<evidence type="ECO:0000313" key="20">
    <source>
        <dbReference type="EMBL" id="KAK0162748.1"/>
    </source>
</evidence>
<evidence type="ECO:0000256" key="5">
    <source>
        <dbReference type="ARBA" id="ARBA00022729"/>
    </source>
</evidence>
<dbReference type="EMBL" id="JAQQBR010001833">
    <property type="protein sequence ID" value="KAK0162748.1"/>
    <property type="molecule type" value="Genomic_DNA"/>
</dbReference>
<organism evidence="20 21">
    <name type="scientific">Microctonus hyperodae</name>
    <name type="common">Parasitoid wasp</name>
    <dbReference type="NCBI Taxonomy" id="165561"/>
    <lineage>
        <taxon>Eukaryota</taxon>
        <taxon>Metazoa</taxon>
        <taxon>Ecdysozoa</taxon>
        <taxon>Arthropoda</taxon>
        <taxon>Hexapoda</taxon>
        <taxon>Insecta</taxon>
        <taxon>Pterygota</taxon>
        <taxon>Neoptera</taxon>
        <taxon>Endopterygota</taxon>
        <taxon>Hymenoptera</taxon>
        <taxon>Apocrita</taxon>
        <taxon>Ichneumonoidea</taxon>
        <taxon>Braconidae</taxon>
        <taxon>Euphorinae</taxon>
        <taxon>Microctonus</taxon>
    </lineage>
</organism>
<evidence type="ECO:0000256" key="14">
    <source>
        <dbReference type="SAM" id="MobiDB-lite"/>
    </source>
</evidence>
<evidence type="ECO:0000259" key="19">
    <source>
        <dbReference type="PROSITE" id="PS50835"/>
    </source>
</evidence>
<keyword evidence="10" id="KW-1015">Disulfide bond</keyword>
<keyword evidence="21" id="KW-1185">Reference proteome</keyword>
<dbReference type="InterPro" id="IPR013783">
    <property type="entry name" value="Ig-like_fold"/>
</dbReference>
<comment type="caution">
    <text evidence="20">The sequence shown here is derived from an EMBL/GenBank/DDBJ whole genome shotgun (WGS) entry which is preliminary data.</text>
</comment>
<feature type="transmembrane region" description="Helical" evidence="15">
    <location>
        <begin position="745"/>
        <end position="768"/>
    </location>
</feature>
<feature type="domain" description="G-protein coupled receptors family 2 profile 2" evidence="18">
    <location>
        <begin position="742"/>
        <end position="1040"/>
    </location>
</feature>
<keyword evidence="4 15" id="KW-0812">Transmembrane</keyword>
<accession>A0AA39F4H7</accession>
<evidence type="ECO:0000256" key="9">
    <source>
        <dbReference type="ARBA" id="ARBA00023136"/>
    </source>
</evidence>
<keyword evidence="12" id="KW-0807">Transducer</keyword>
<dbReference type="InterPro" id="IPR000832">
    <property type="entry name" value="GPCR_2_secretin-like"/>
</dbReference>
<keyword evidence="11" id="KW-0675">Receptor</keyword>
<dbReference type="GO" id="GO:0005886">
    <property type="term" value="C:plasma membrane"/>
    <property type="evidence" value="ECO:0007669"/>
    <property type="project" value="TreeGrafter"/>
</dbReference>
<feature type="chain" id="PRO_5041251796" description="Adhesion G protein-coupled receptor A3" evidence="16">
    <location>
        <begin position="20"/>
        <end position="1609"/>
    </location>
</feature>
<evidence type="ECO:0000259" key="17">
    <source>
        <dbReference type="PROSITE" id="PS50227"/>
    </source>
</evidence>
<dbReference type="PROSITE" id="PS51450">
    <property type="entry name" value="LRR"/>
    <property type="match status" value="3"/>
</dbReference>
<comment type="subcellular location">
    <subcellularLocation>
        <location evidence="1">Membrane</location>
        <topology evidence="1">Multi-pass membrane protein</topology>
    </subcellularLocation>
</comment>
<dbReference type="InterPro" id="IPR000483">
    <property type="entry name" value="Cys-rich_flank_reg_C"/>
</dbReference>
<dbReference type="Pfam" id="PF13855">
    <property type="entry name" value="LRR_8"/>
    <property type="match status" value="1"/>
</dbReference>
<evidence type="ECO:0000256" key="7">
    <source>
        <dbReference type="ARBA" id="ARBA00022989"/>
    </source>
</evidence>
<evidence type="ECO:0000313" key="21">
    <source>
        <dbReference type="Proteomes" id="UP001168972"/>
    </source>
</evidence>
<keyword evidence="7 15" id="KW-1133">Transmembrane helix</keyword>
<dbReference type="InterPro" id="IPR051963">
    <property type="entry name" value="Adhesion_GPCR_A"/>
</dbReference>
<dbReference type="InterPro" id="IPR036179">
    <property type="entry name" value="Ig-like_dom_sf"/>
</dbReference>
<evidence type="ECO:0000256" key="16">
    <source>
        <dbReference type="SAM" id="SignalP"/>
    </source>
</evidence>
<evidence type="ECO:0000256" key="2">
    <source>
        <dbReference type="ARBA" id="ARBA00007343"/>
    </source>
</evidence>
<evidence type="ECO:0000256" key="4">
    <source>
        <dbReference type="ARBA" id="ARBA00022692"/>
    </source>
</evidence>
<feature type="signal peptide" evidence="16">
    <location>
        <begin position="1"/>
        <end position="19"/>
    </location>
</feature>
<evidence type="ECO:0000256" key="12">
    <source>
        <dbReference type="ARBA" id="ARBA00023224"/>
    </source>
</evidence>
<keyword evidence="9 15" id="KW-0472">Membrane</keyword>
<dbReference type="InterPro" id="IPR001879">
    <property type="entry name" value="GPCR_2_extracellular_dom"/>
</dbReference>
<dbReference type="Proteomes" id="UP001168972">
    <property type="component" value="Unassembled WGS sequence"/>
</dbReference>
<dbReference type="InterPro" id="IPR046338">
    <property type="entry name" value="GAIN_dom_sf"/>
</dbReference>
<dbReference type="InterPro" id="IPR032675">
    <property type="entry name" value="LRR_dom_sf"/>
</dbReference>
<feature type="compositionally biased region" description="Polar residues" evidence="14">
    <location>
        <begin position="1460"/>
        <end position="1479"/>
    </location>
</feature>
<dbReference type="SMART" id="SM00409">
    <property type="entry name" value="IG"/>
    <property type="match status" value="1"/>
</dbReference>
<feature type="transmembrane region" description="Helical" evidence="15">
    <location>
        <begin position="1018"/>
        <end position="1039"/>
    </location>
</feature>
<dbReference type="GO" id="GO:0007166">
    <property type="term" value="P:cell surface receptor signaling pathway"/>
    <property type="evidence" value="ECO:0007669"/>
    <property type="project" value="InterPro"/>
</dbReference>
<feature type="region of interest" description="Disordered" evidence="14">
    <location>
        <begin position="1390"/>
        <end position="1415"/>
    </location>
</feature>
<keyword evidence="3" id="KW-0433">Leucine-rich repeat</keyword>
<dbReference type="SMART" id="SM00365">
    <property type="entry name" value="LRR_SD22"/>
    <property type="match status" value="3"/>
</dbReference>
<dbReference type="GO" id="GO:0004930">
    <property type="term" value="F:G protein-coupled receptor activity"/>
    <property type="evidence" value="ECO:0007669"/>
    <property type="project" value="UniProtKB-KW"/>
</dbReference>
<feature type="transmembrane region" description="Helical" evidence="15">
    <location>
        <begin position="780"/>
        <end position="798"/>
    </location>
</feature>
<dbReference type="Gene3D" id="3.80.10.10">
    <property type="entry name" value="Ribonuclease Inhibitor"/>
    <property type="match status" value="2"/>
</dbReference>
<protein>
    <recommendedName>
        <fullName evidence="22">Adhesion G protein-coupled receptor A3</fullName>
    </recommendedName>
</protein>
<dbReference type="InterPro" id="IPR017981">
    <property type="entry name" value="GPCR_2-like_7TM"/>
</dbReference>
<dbReference type="InterPro" id="IPR003599">
    <property type="entry name" value="Ig_sub"/>
</dbReference>
<reference evidence="20" key="1">
    <citation type="journal article" date="2023" name="bioRxiv">
        <title>Scaffold-level genome assemblies of two parasitoid biocontrol wasps reveal the parthenogenesis mechanism and an associated novel virus.</title>
        <authorList>
            <person name="Inwood S."/>
            <person name="Skelly J."/>
            <person name="Guhlin J."/>
            <person name="Harrop T."/>
            <person name="Goldson S."/>
            <person name="Dearden P."/>
        </authorList>
    </citation>
    <scope>NUCLEOTIDE SEQUENCE</scope>
    <source>
        <strain evidence="20">Lincoln</strain>
        <tissue evidence="20">Whole body</tissue>
    </source>
</reference>
<dbReference type="SUPFAM" id="SSF52058">
    <property type="entry name" value="L domain-like"/>
    <property type="match status" value="1"/>
</dbReference>
<dbReference type="Pfam" id="PF26588">
    <property type="entry name" value="GAIN_ADGRA3"/>
    <property type="match status" value="1"/>
</dbReference>
<dbReference type="InterPro" id="IPR003591">
    <property type="entry name" value="Leu-rich_rpt_typical-subtyp"/>
</dbReference>
<evidence type="ECO:0000256" key="3">
    <source>
        <dbReference type="ARBA" id="ARBA00022614"/>
    </source>
</evidence>
<keyword evidence="5 16" id="KW-0732">Signal</keyword>
<dbReference type="InterPro" id="IPR007110">
    <property type="entry name" value="Ig-like_dom"/>
</dbReference>
<evidence type="ECO:0008006" key="22">
    <source>
        <dbReference type="Google" id="ProtNLM"/>
    </source>
</evidence>
<dbReference type="Gene3D" id="1.20.1070.10">
    <property type="entry name" value="Rhodopsin 7-helix transmembrane proteins"/>
    <property type="match status" value="1"/>
</dbReference>
<evidence type="ECO:0000256" key="11">
    <source>
        <dbReference type="ARBA" id="ARBA00023170"/>
    </source>
</evidence>
<evidence type="ECO:0000256" key="1">
    <source>
        <dbReference type="ARBA" id="ARBA00004141"/>
    </source>
</evidence>
<dbReference type="Pfam" id="PF01463">
    <property type="entry name" value="LRRCT"/>
    <property type="match status" value="1"/>
</dbReference>
<dbReference type="PROSITE" id="PS50227">
    <property type="entry name" value="G_PROTEIN_RECEP_F2_3"/>
    <property type="match status" value="1"/>
</dbReference>
<feature type="domain" description="G-protein coupled receptors family 2 profile 1" evidence="17">
    <location>
        <begin position="339"/>
        <end position="429"/>
    </location>
</feature>
<feature type="domain" description="Ig-like" evidence="19">
    <location>
        <begin position="244"/>
        <end position="340"/>
    </location>
</feature>
<dbReference type="Pfam" id="PF01825">
    <property type="entry name" value="GPS"/>
    <property type="match status" value="1"/>
</dbReference>
<evidence type="ECO:0000256" key="10">
    <source>
        <dbReference type="ARBA" id="ARBA00023157"/>
    </source>
</evidence>
<keyword evidence="8" id="KW-0297">G-protein coupled receptor</keyword>
<gene>
    <name evidence="20" type="ORF">PV327_006500</name>
</gene>
<dbReference type="SMART" id="SM00369">
    <property type="entry name" value="LRR_TYP"/>
    <property type="match status" value="5"/>
</dbReference>
<feature type="transmembrane region" description="Helical" evidence="15">
    <location>
        <begin position="804"/>
        <end position="828"/>
    </location>
</feature>
<feature type="transmembrane region" description="Helical" evidence="15">
    <location>
        <begin position="860"/>
        <end position="880"/>
    </location>
</feature>
<feature type="region of interest" description="Disordered" evidence="14">
    <location>
        <begin position="1181"/>
        <end position="1211"/>
    </location>
</feature>
<reference evidence="20" key="2">
    <citation type="submission" date="2023-03" db="EMBL/GenBank/DDBJ databases">
        <authorList>
            <person name="Inwood S.N."/>
            <person name="Skelly J.G."/>
            <person name="Guhlin J."/>
            <person name="Harrop T.W.R."/>
            <person name="Goldson S.G."/>
            <person name="Dearden P.K."/>
        </authorList>
    </citation>
    <scope>NUCLEOTIDE SEQUENCE</scope>
    <source>
        <strain evidence="20">Lincoln</strain>
        <tissue evidence="20">Whole body</tissue>
    </source>
</reference>
<evidence type="ECO:0000259" key="18">
    <source>
        <dbReference type="PROSITE" id="PS50261"/>
    </source>
</evidence>
<dbReference type="InterPro" id="IPR000203">
    <property type="entry name" value="GPS"/>
</dbReference>
<evidence type="ECO:0000256" key="8">
    <source>
        <dbReference type="ARBA" id="ARBA00023040"/>
    </source>
</evidence>